<evidence type="ECO:0000256" key="16">
    <source>
        <dbReference type="ARBA" id="ARBA00049209"/>
    </source>
</evidence>
<keyword evidence="10 17" id="KW-0520">NAD</keyword>
<dbReference type="Proteomes" id="UP000264492">
    <property type="component" value="Unassembled WGS sequence"/>
</dbReference>
<proteinExistence type="inferred from homology"/>
<dbReference type="GO" id="GO:0052856">
    <property type="term" value="F:NAD(P)HX epimerase activity"/>
    <property type="evidence" value="ECO:0007669"/>
    <property type="project" value="UniProtKB-UniRule"/>
</dbReference>
<evidence type="ECO:0000259" key="21">
    <source>
        <dbReference type="PROSITE" id="PS51385"/>
    </source>
</evidence>
<dbReference type="AlphaFoldDB" id="A0A371K4S3"/>
<comment type="function">
    <text evidence="17">Catalyzes the dehydration of the S-form of NAD(P)HX at the expense of ADP, which is converted to AMP. Together with NAD(P)HX epimerase, which catalyzes the epimerization of the S- and R-forms, the enzyme allows the repair of both epimers of NAD(P)HX, a damaged form of NAD(P)H that is a result of enzymatic or heat-dependent hydration.</text>
</comment>
<dbReference type="GO" id="GO:0046496">
    <property type="term" value="P:nicotinamide nucleotide metabolic process"/>
    <property type="evidence" value="ECO:0007669"/>
    <property type="project" value="UniProtKB-UniRule"/>
</dbReference>
<evidence type="ECO:0000256" key="6">
    <source>
        <dbReference type="ARBA" id="ARBA00022741"/>
    </source>
</evidence>
<evidence type="ECO:0000256" key="18">
    <source>
        <dbReference type="HAMAP-Rule" id="MF_01966"/>
    </source>
</evidence>
<evidence type="ECO:0000256" key="15">
    <source>
        <dbReference type="ARBA" id="ARBA00048238"/>
    </source>
</evidence>
<organism evidence="22 23">
    <name type="scientific">Lysobacter silvisoli</name>
    <dbReference type="NCBI Taxonomy" id="2293254"/>
    <lineage>
        <taxon>Bacteria</taxon>
        <taxon>Pseudomonadati</taxon>
        <taxon>Pseudomonadota</taxon>
        <taxon>Gammaproteobacteria</taxon>
        <taxon>Lysobacterales</taxon>
        <taxon>Lysobacteraceae</taxon>
        <taxon>Lysobacter</taxon>
    </lineage>
</organism>
<name>A0A371K4S3_9GAMM</name>
<comment type="similarity">
    <text evidence="17">Belongs to the NnrD/CARKD family.</text>
</comment>
<comment type="catalytic activity">
    <reaction evidence="16 17 19">
        <text>(6S)-NADPHX + ADP = AMP + phosphate + NADPH + H(+)</text>
        <dbReference type="Rhea" id="RHEA:32235"/>
        <dbReference type="ChEBI" id="CHEBI:15378"/>
        <dbReference type="ChEBI" id="CHEBI:43474"/>
        <dbReference type="ChEBI" id="CHEBI:57783"/>
        <dbReference type="ChEBI" id="CHEBI:64076"/>
        <dbReference type="ChEBI" id="CHEBI:456215"/>
        <dbReference type="ChEBI" id="CHEBI:456216"/>
        <dbReference type="EC" id="4.2.1.136"/>
    </reaction>
</comment>
<comment type="cofactor">
    <cofactor evidence="17">
        <name>Mg(2+)</name>
        <dbReference type="ChEBI" id="CHEBI:18420"/>
    </cofactor>
</comment>
<dbReference type="PANTHER" id="PTHR12592">
    <property type="entry name" value="ATP-DEPENDENT (S)-NAD(P)H-HYDRATE DEHYDRATASE FAMILY MEMBER"/>
    <property type="match status" value="1"/>
</dbReference>
<feature type="binding site" evidence="18">
    <location>
        <position position="66"/>
    </location>
    <ligand>
        <name>K(+)</name>
        <dbReference type="ChEBI" id="CHEBI:29103"/>
    </ligand>
</feature>
<keyword evidence="7 17" id="KW-0067">ATP-binding</keyword>
<feature type="binding site" evidence="17">
    <location>
        <begin position="407"/>
        <end position="411"/>
    </location>
    <ligand>
        <name>AMP</name>
        <dbReference type="ChEBI" id="CHEBI:456215"/>
    </ligand>
</feature>
<evidence type="ECO:0000256" key="10">
    <source>
        <dbReference type="ARBA" id="ARBA00023027"/>
    </source>
</evidence>
<dbReference type="EC" id="4.2.1.136" evidence="19"/>
<comment type="subunit">
    <text evidence="17">Homotetramer.</text>
</comment>
<dbReference type="InterPro" id="IPR036652">
    <property type="entry name" value="YjeF_N_dom_sf"/>
</dbReference>
<evidence type="ECO:0000256" key="7">
    <source>
        <dbReference type="ARBA" id="ARBA00022840"/>
    </source>
</evidence>
<keyword evidence="11 18" id="KW-0413">Isomerase</keyword>
<evidence type="ECO:0000256" key="12">
    <source>
        <dbReference type="ARBA" id="ARBA00023239"/>
    </source>
</evidence>
<keyword evidence="23" id="KW-1185">Reference proteome</keyword>
<dbReference type="CDD" id="cd01171">
    <property type="entry name" value="YXKO-related"/>
    <property type="match status" value="1"/>
</dbReference>
<keyword evidence="13" id="KW-0511">Multifunctional enzyme</keyword>
<dbReference type="RefSeq" id="WP_115858297.1">
    <property type="nucleotide sequence ID" value="NZ_QTSU01000001.1"/>
</dbReference>
<dbReference type="InterPro" id="IPR017953">
    <property type="entry name" value="Carbohydrate_kinase_pred_CS"/>
</dbReference>
<feature type="binding site" evidence="17">
    <location>
        <position position="323"/>
    </location>
    <ligand>
        <name>(6S)-NADPHX</name>
        <dbReference type="ChEBI" id="CHEBI:64076"/>
    </ligand>
</feature>
<evidence type="ECO:0000256" key="13">
    <source>
        <dbReference type="ARBA" id="ARBA00023268"/>
    </source>
</evidence>
<dbReference type="NCBIfam" id="TIGR00196">
    <property type="entry name" value="yjeF_cterm"/>
    <property type="match status" value="1"/>
</dbReference>
<dbReference type="InterPro" id="IPR000631">
    <property type="entry name" value="CARKD"/>
</dbReference>
<comment type="caution">
    <text evidence="22">The sequence shown here is derived from an EMBL/GenBank/DDBJ whole genome shotgun (WGS) entry which is preliminary data.</text>
</comment>
<dbReference type="HAMAP" id="MF_01966">
    <property type="entry name" value="NADHX_epimerase"/>
    <property type="match status" value="1"/>
</dbReference>
<comment type="similarity">
    <text evidence="4 19">In the C-terminal section; belongs to the NnrD/CARKD family.</text>
</comment>
<keyword evidence="6 17" id="KW-0547">Nucleotide-binding</keyword>
<feature type="binding site" evidence="18">
    <location>
        <begin position="65"/>
        <end position="69"/>
    </location>
    <ligand>
        <name>(6S)-NADPHX</name>
        <dbReference type="ChEBI" id="CHEBI:64076"/>
    </ligand>
</feature>
<dbReference type="GO" id="GO:0052855">
    <property type="term" value="F:ADP-dependent NAD(P)H-hydrate dehydratase activity"/>
    <property type="evidence" value="ECO:0007669"/>
    <property type="project" value="UniProtKB-UniRule"/>
</dbReference>
<feature type="binding site" evidence="18">
    <location>
        <position position="161"/>
    </location>
    <ligand>
        <name>(6S)-NADPHX</name>
        <dbReference type="ChEBI" id="CHEBI:64076"/>
    </ligand>
</feature>
<dbReference type="InterPro" id="IPR004443">
    <property type="entry name" value="YjeF_N_dom"/>
</dbReference>
<comment type="catalytic activity">
    <reaction evidence="1 18 19">
        <text>(6R)-NADHX = (6S)-NADHX</text>
        <dbReference type="Rhea" id="RHEA:32215"/>
        <dbReference type="ChEBI" id="CHEBI:64074"/>
        <dbReference type="ChEBI" id="CHEBI:64075"/>
        <dbReference type="EC" id="5.1.99.6"/>
    </reaction>
</comment>
<feature type="binding site" evidence="17">
    <location>
        <position position="436"/>
    </location>
    <ligand>
        <name>AMP</name>
        <dbReference type="ChEBI" id="CHEBI:456215"/>
    </ligand>
</feature>
<dbReference type="PROSITE" id="PS51385">
    <property type="entry name" value="YJEF_N"/>
    <property type="match status" value="1"/>
</dbReference>
<dbReference type="Pfam" id="PF01256">
    <property type="entry name" value="Carb_kinase"/>
    <property type="match status" value="1"/>
</dbReference>
<dbReference type="NCBIfam" id="TIGR00197">
    <property type="entry name" value="yjeF_nterm"/>
    <property type="match status" value="1"/>
</dbReference>
<evidence type="ECO:0000256" key="4">
    <source>
        <dbReference type="ARBA" id="ARBA00009524"/>
    </source>
</evidence>
<dbReference type="EC" id="5.1.99.6" evidence="19"/>
<dbReference type="PROSITE" id="PS01050">
    <property type="entry name" value="YJEF_C_2"/>
    <property type="match status" value="1"/>
</dbReference>
<evidence type="ECO:0000256" key="14">
    <source>
        <dbReference type="ARBA" id="ARBA00025153"/>
    </source>
</evidence>
<evidence type="ECO:0000256" key="19">
    <source>
        <dbReference type="PIRNR" id="PIRNR017184"/>
    </source>
</evidence>
<dbReference type="Gene3D" id="3.40.50.10260">
    <property type="entry name" value="YjeF N-terminal domain"/>
    <property type="match status" value="1"/>
</dbReference>
<protein>
    <recommendedName>
        <fullName evidence="19">Bifunctional NAD(P)H-hydrate repair enzyme</fullName>
    </recommendedName>
    <alternativeName>
        <fullName evidence="19">Nicotinamide nucleotide repair protein</fullName>
    </alternativeName>
    <domain>
        <recommendedName>
            <fullName evidence="19">ADP-dependent (S)-NAD(P)H-hydrate dehydratase</fullName>
            <ecNumber evidence="19">4.2.1.136</ecNumber>
        </recommendedName>
        <alternativeName>
            <fullName evidence="19">ADP-dependent NAD(P)HX dehydratase</fullName>
        </alternativeName>
    </domain>
    <domain>
        <recommendedName>
            <fullName evidence="19">NAD(P)H-hydrate epimerase</fullName>
            <ecNumber evidence="19">5.1.99.6</ecNumber>
        </recommendedName>
    </domain>
</protein>
<dbReference type="SUPFAM" id="SSF64153">
    <property type="entry name" value="YjeF N-terminal domain-like"/>
    <property type="match status" value="1"/>
</dbReference>
<comment type="catalytic activity">
    <reaction evidence="2 18 19">
        <text>(6R)-NADPHX = (6S)-NADPHX</text>
        <dbReference type="Rhea" id="RHEA:32227"/>
        <dbReference type="ChEBI" id="CHEBI:64076"/>
        <dbReference type="ChEBI" id="CHEBI:64077"/>
        <dbReference type="EC" id="5.1.99.6"/>
    </reaction>
</comment>
<dbReference type="SUPFAM" id="SSF53613">
    <property type="entry name" value="Ribokinase-like"/>
    <property type="match status" value="1"/>
</dbReference>
<feature type="binding site" evidence="17">
    <location>
        <position position="437"/>
    </location>
    <ligand>
        <name>(6S)-NADPHX</name>
        <dbReference type="ChEBI" id="CHEBI:64076"/>
    </ligand>
</feature>
<comment type="caution">
    <text evidence="18">Lacks conserved residue(s) required for the propagation of feature annotation.</text>
</comment>
<dbReference type="Gene3D" id="3.40.1190.20">
    <property type="match status" value="1"/>
</dbReference>
<feature type="binding site" evidence="18">
    <location>
        <position position="128"/>
    </location>
    <ligand>
        <name>K(+)</name>
        <dbReference type="ChEBI" id="CHEBI:29103"/>
    </ligand>
</feature>
<comment type="similarity">
    <text evidence="18">Belongs to the NnrE/AIBP family.</text>
</comment>
<dbReference type="GO" id="GO:0046872">
    <property type="term" value="F:metal ion binding"/>
    <property type="evidence" value="ECO:0007669"/>
    <property type="project" value="UniProtKB-UniRule"/>
</dbReference>
<comment type="function">
    <text evidence="14 19">Bifunctional enzyme that catalyzes the epimerization of the S- and R-forms of NAD(P)HX and the dehydration of the S-form of NAD(P)HX at the expense of ADP, which is converted to AMP. This allows the repair of both epimers of NAD(P)HX, a damaged form of NAD(P)H that is a result of enzymatic or heat-dependent hydration.</text>
</comment>
<comment type="cofactor">
    <cofactor evidence="18 19">
        <name>K(+)</name>
        <dbReference type="ChEBI" id="CHEBI:29103"/>
    </cofactor>
    <text evidence="18 19">Binds 1 potassium ion per subunit.</text>
</comment>
<dbReference type="InterPro" id="IPR030677">
    <property type="entry name" value="Nnr"/>
</dbReference>
<comment type="catalytic activity">
    <reaction evidence="15 17 19">
        <text>(6S)-NADHX + ADP = AMP + phosphate + NADH + H(+)</text>
        <dbReference type="Rhea" id="RHEA:32223"/>
        <dbReference type="ChEBI" id="CHEBI:15378"/>
        <dbReference type="ChEBI" id="CHEBI:43474"/>
        <dbReference type="ChEBI" id="CHEBI:57945"/>
        <dbReference type="ChEBI" id="CHEBI:64074"/>
        <dbReference type="ChEBI" id="CHEBI:456215"/>
        <dbReference type="ChEBI" id="CHEBI:456216"/>
        <dbReference type="EC" id="4.2.1.136"/>
    </reaction>
</comment>
<dbReference type="PANTHER" id="PTHR12592:SF0">
    <property type="entry name" value="ATP-DEPENDENT (S)-NAD(P)H-HYDRATE DEHYDRATASE"/>
    <property type="match status" value="1"/>
</dbReference>
<dbReference type="Pfam" id="PF03853">
    <property type="entry name" value="YjeF_N"/>
    <property type="match status" value="1"/>
</dbReference>
<feature type="binding site" evidence="17">
    <location>
        <position position="370"/>
    </location>
    <ligand>
        <name>(6S)-NADPHX</name>
        <dbReference type="ChEBI" id="CHEBI:64076"/>
    </ligand>
</feature>
<evidence type="ECO:0000256" key="5">
    <source>
        <dbReference type="ARBA" id="ARBA00022723"/>
    </source>
</evidence>
<dbReference type="GO" id="GO:0110051">
    <property type="term" value="P:metabolite repair"/>
    <property type="evidence" value="ECO:0007669"/>
    <property type="project" value="TreeGrafter"/>
</dbReference>
<evidence type="ECO:0000256" key="9">
    <source>
        <dbReference type="ARBA" id="ARBA00022958"/>
    </source>
</evidence>
<comment type="similarity">
    <text evidence="3 19">In the N-terminal section; belongs to the NnrE/AIBP family.</text>
</comment>
<keyword evidence="5 18" id="KW-0479">Metal-binding</keyword>
<sequence length="500" mass="51332">MPTAAFPSDSALYDAAALRAAEARAAQQLGDAFELMRRAGAAAWRELLRRWPQAQRIVVVCGPGNNGGDGYVLAMHARLAGRTAQVLRLPAHAPRSDLARRAAQEYAAAGGPISEHAGAPWQADVVVDALFGIGLSRAPDADAALLIEAINTQSAPVLALDVPSGVDADGGAAYAPAVVATATLEFIARKSGLRTGAALDHVGEIALADLQLDGDAFDRSPRARLLHAGDLGRWLAPRARNSHKGRNGRVLCIGGDYGSGGAIVLCAHSALRSGAGLVEAITQAEHVAPLLARLPEAMPRAAGNAADVQDALARADAVALGPGLGQGEWGRAMYAAAIEAARPLLLDADALNLLAQQPRRLRGDSVLTPHPGEAARLLGTDTAQVQADRYAAVRALCDRYGCVVVLKGAGTLVASPQDPVVVIAAGNPGMAVGGMGDVLSGTIAALRAQGLEAYDAAACGALLHSAAGDAAAQEGGERGLLPSDLMPWLRRLANPQENHR</sequence>
<feature type="domain" description="YjeF C-terminal" evidence="20">
    <location>
        <begin position="227"/>
        <end position="496"/>
    </location>
</feature>
<evidence type="ECO:0000313" key="23">
    <source>
        <dbReference type="Proteomes" id="UP000264492"/>
    </source>
</evidence>
<feature type="binding site" evidence="18">
    <location>
        <begin position="132"/>
        <end position="138"/>
    </location>
    <ligand>
        <name>(6S)-NADPHX</name>
        <dbReference type="ChEBI" id="CHEBI:64076"/>
    </ligand>
</feature>
<evidence type="ECO:0000256" key="2">
    <source>
        <dbReference type="ARBA" id="ARBA00000909"/>
    </source>
</evidence>
<reference evidence="22 23" key="1">
    <citation type="submission" date="2018-08" db="EMBL/GenBank/DDBJ databases">
        <title>Lysobacter sp. zong2l5, whole genome shotgun sequence.</title>
        <authorList>
            <person name="Zhang X."/>
            <person name="Feng G."/>
            <person name="Zhu H."/>
        </authorList>
    </citation>
    <scope>NUCLEOTIDE SEQUENCE [LARGE SCALE GENOMIC DNA]</scope>
    <source>
        <strain evidence="23">zong2l5</strain>
    </source>
</reference>
<keyword evidence="12 17" id="KW-0456">Lyase</keyword>
<feature type="binding site" evidence="18">
    <location>
        <position position="164"/>
    </location>
    <ligand>
        <name>K(+)</name>
        <dbReference type="ChEBI" id="CHEBI:29103"/>
    </ligand>
</feature>
<evidence type="ECO:0000256" key="1">
    <source>
        <dbReference type="ARBA" id="ARBA00000013"/>
    </source>
</evidence>
<gene>
    <name evidence="18" type="primary">nnrE</name>
    <name evidence="17" type="synonym">nnrD</name>
    <name evidence="22" type="ORF">DX914_07055</name>
</gene>
<comment type="function">
    <text evidence="18">Catalyzes the epimerization of the S- and R-forms of NAD(P)HX, a damaged form of NAD(P)H that is a result of enzymatic or heat-dependent hydration. This is a prerequisite for the S-specific NAD(P)H-hydrate dehydratase to allow the repair of both epimers of NAD(P)HX.</text>
</comment>
<dbReference type="HAMAP" id="MF_01965">
    <property type="entry name" value="NADHX_dehydratase"/>
    <property type="match status" value="1"/>
</dbReference>
<feature type="binding site" evidence="17">
    <location>
        <position position="262"/>
    </location>
    <ligand>
        <name>(6S)-NADPHX</name>
        <dbReference type="ChEBI" id="CHEBI:64076"/>
    </ligand>
</feature>
<dbReference type="PIRSF" id="PIRSF017184">
    <property type="entry name" value="Nnr"/>
    <property type="match status" value="1"/>
</dbReference>
<evidence type="ECO:0000256" key="8">
    <source>
        <dbReference type="ARBA" id="ARBA00022857"/>
    </source>
</evidence>
<evidence type="ECO:0000256" key="3">
    <source>
        <dbReference type="ARBA" id="ARBA00006001"/>
    </source>
</evidence>
<dbReference type="PROSITE" id="PS51383">
    <property type="entry name" value="YJEF_C_3"/>
    <property type="match status" value="1"/>
</dbReference>
<dbReference type="OrthoDB" id="9806925at2"/>
<keyword evidence="8 17" id="KW-0521">NADP</keyword>
<keyword evidence="9 18" id="KW-0630">Potassium</keyword>
<dbReference type="GO" id="GO:0005524">
    <property type="term" value="F:ATP binding"/>
    <property type="evidence" value="ECO:0007669"/>
    <property type="project" value="UniProtKB-UniRule"/>
</dbReference>
<dbReference type="InterPro" id="IPR029056">
    <property type="entry name" value="Ribokinase-like"/>
</dbReference>
<evidence type="ECO:0000256" key="17">
    <source>
        <dbReference type="HAMAP-Rule" id="MF_01965"/>
    </source>
</evidence>
<feature type="domain" description="YjeF N-terminal" evidence="21">
    <location>
        <begin position="18"/>
        <end position="218"/>
    </location>
</feature>
<evidence type="ECO:0000313" key="22">
    <source>
        <dbReference type="EMBL" id="RDZ28860.1"/>
    </source>
</evidence>
<dbReference type="EMBL" id="QTSU01000001">
    <property type="protein sequence ID" value="RDZ28860.1"/>
    <property type="molecule type" value="Genomic_DNA"/>
</dbReference>
<evidence type="ECO:0000256" key="11">
    <source>
        <dbReference type="ARBA" id="ARBA00023235"/>
    </source>
</evidence>
<accession>A0A371K4S3</accession>
<evidence type="ECO:0000259" key="20">
    <source>
        <dbReference type="PROSITE" id="PS51383"/>
    </source>
</evidence>